<gene>
    <name evidence="2" type="ORF">BGZ70_006871</name>
</gene>
<dbReference type="Proteomes" id="UP000738359">
    <property type="component" value="Unassembled WGS sequence"/>
</dbReference>
<keyword evidence="3" id="KW-1185">Reference proteome</keyword>
<protein>
    <submittedName>
        <fullName evidence="2">Uncharacterized protein</fullName>
    </submittedName>
</protein>
<feature type="compositionally biased region" description="Gly residues" evidence="1">
    <location>
        <begin position="148"/>
        <end position="166"/>
    </location>
</feature>
<name>A0A9P6M6U0_MORAP</name>
<dbReference type="EMBL" id="JAAAHY010000040">
    <property type="protein sequence ID" value="KAF9968070.1"/>
    <property type="molecule type" value="Genomic_DNA"/>
</dbReference>
<proteinExistence type="predicted"/>
<comment type="caution">
    <text evidence="2">The sequence shown here is derived from an EMBL/GenBank/DDBJ whole genome shotgun (WGS) entry which is preliminary data.</text>
</comment>
<reference evidence="2" key="1">
    <citation type="journal article" date="2020" name="Fungal Divers.">
        <title>Resolving the Mortierellaceae phylogeny through synthesis of multi-gene phylogenetics and phylogenomics.</title>
        <authorList>
            <person name="Vandepol N."/>
            <person name="Liber J."/>
            <person name="Desiro A."/>
            <person name="Na H."/>
            <person name="Kennedy M."/>
            <person name="Barry K."/>
            <person name="Grigoriev I.V."/>
            <person name="Miller A.N."/>
            <person name="O'Donnell K."/>
            <person name="Stajich J.E."/>
            <person name="Bonito G."/>
        </authorList>
    </citation>
    <scope>NUCLEOTIDE SEQUENCE</scope>
    <source>
        <strain evidence="2">CK1249</strain>
    </source>
</reference>
<evidence type="ECO:0000256" key="1">
    <source>
        <dbReference type="SAM" id="MobiDB-lite"/>
    </source>
</evidence>
<dbReference type="OrthoDB" id="548474at2759"/>
<evidence type="ECO:0000313" key="3">
    <source>
        <dbReference type="Proteomes" id="UP000738359"/>
    </source>
</evidence>
<feature type="region of interest" description="Disordered" evidence="1">
    <location>
        <begin position="124"/>
        <end position="166"/>
    </location>
</feature>
<feature type="compositionally biased region" description="Basic and acidic residues" evidence="1">
    <location>
        <begin position="126"/>
        <end position="137"/>
    </location>
</feature>
<evidence type="ECO:0000313" key="2">
    <source>
        <dbReference type="EMBL" id="KAF9968070.1"/>
    </source>
</evidence>
<dbReference type="AlphaFoldDB" id="A0A9P6M6U0"/>
<accession>A0A9P6M6U0</accession>
<sequence>MATPIAPPAAFGLVSGTAYASTSPEALEAILEHLDLGSIEQENFRLERAIQQLVQSNREIAEFMEQERQEQEQGQGQEHARESGGESQLPGFEPDPEFVQAIEENKEVIAKYERVCTQLKKAIAKKRGEERRDKQLEEVNVVEEGAVAQGGGQGGDQGGDQKGVFL</sequence>
<organism evidence="2 3">
    <name type="scientific">Mortierella alpina</name>
    <name type="common">Oleaginous fungus</name>
    <name type="synonym">Mortierella renispora</name>
    <dbReference type="NCBI Taxonomy" id="64518"/>
    <lineage>
        <taxon>Eukaryota</taxon>
        <taxon>Fungi</taxon>
        <taxon>Fungi incertae sedis</taxon>
        <taxon>Mucoromycota</taxon>
        <taxon>Mortierellomycotina</taxon>
        <taxon>Mortierellomycetes</taxon>
        <taxon>Mortierellales</taxon>
        <taxon>Mortierellaceae</taxon>
        <taxon>Mortierella</taxon>
    </lineage>
</organism>
<feature type="compositionally biased region" description="Low complexity" evidence="1">
    <location>
        <begin position="138"/>
        <end position="147"/>
    </location>
</feature>
<feature type="region of interest" description="Disordered" evidence="1">
    <location>
        <begin position="64"/>
        <end position="96"/>
    </location>
</feature>